<name>A0A6J6JW02_9ZZZZ</name>
<sequence length="41" mass="4075">MLSKTTAGPVWISNFALAAAGLMTAPSGAIFPRKTAIPASG</sequence>
<dbReference type="EMBL" id="CAEZVZ010000044">
    <property type="protein sequence ID" value="CAB4641252.1"/>
    <property type="molecule type" value="Genomic_DNA"/>
</dbReference>
<keyword evidence="1" id="KW-1133">Transmembrane helix</keyword>
<keyword evidence="1" id="KW-0812">Transmembrane</keyword>
<protein>
    <submittedName>
        <fullName evidence="2">Unannotated protein</fullName>
    </submittedName>
</protein>
<feature type="transmembrane region" description="Helical" evidence="1">
    <location>
        <begin position="12"/>
        <end position="31"/>
    </location>
</feature>
<dbReference type="AlphaFoldDB" id="A0A6J6JW02"/>
<accession>A0A6J6JW02</accession>
<evidence type="ECO:0000256" key="1">
    <source>
        <dbReference type="SAM" id="Phobius"/>
    </source>
</evidence>
<organism evidence="2">
    <name type="scientific">freshwater metagenome</name>
    <dbReference type="NCBI Taxonomy" id="449393"/>
    <lineage>
        <taxon>unclassified sequences</taxon>
        <taxon>metagenomes</taxon>
        <taxon>ecological metagenomes</taxon>
    </lineage>
</organism>
<proteinExistence type="predicted"/>
<evidence type="ECO:0000313" key="2">
    <source>
        <dbReference type="EMBL" id="CAB4641252.1"/>
    </source>
</evidence>
<reference evidence="2" key="1">
    <citation type="submission" date="2020-05" db="EMBL/GenBank/DDBJ databases">
        <authorList>
            <person name="Chiriac C."/>
            <person name="Salcher M."/>
            <person name="Ghai R."/>
            <person name="Kavagutti S V."/>
        </authorList>
    </citation>
    <scope>NUCLEOTIDE SEQUENCE</scope>
</reference>
<keyword evidence="1" id="KW-0472">Membrane</keyword>
<gene>
    <name evidence="2" type="ORF">UFOPK2162_00459</name>
</gene>